<organism evidence="6 7">
    <name type="scientific">Atractosteus spatula</name>
    <name type="common">Alligator gar</name>
    <name type="synonym">Lepisosteus spatula</name>
    <dbReference type="NCBI Taxonomy" id="7917"/>
    <lineage>
        <taxon>Eukaryota</taxon>
        <taxon>Metazoa</taxon>
        <taxon>Chordata</taxon>
        <taxon>Craniata</taxon>
        <taxon>Vertebrata</taxon>
        <taxon>Euteleostomi</taxon>
        <taxon>Actinopterygii</taxon>
        <taxon>Neopterygii</taxon>
        <taxon>Holostei</taxon>
        <taxon>Semionotiformes</taxon>
        <taxon>Lepisosteidae</taxon>
        <taxon>Atractosteus</taxon>
    </lineage>
</organism>
<dbReference type="Proteomes" id="UP000736164">
    <property type="component" value="Unassembled WGS sequence"/>
</dbReference>
<dbReference type="AlphaFoldDB" id="A0A8J7TDZ5"/>
<evidence type="ECO:0000313" key="7">
    <source>
        <dbReference type="Proteomes" id="UP000736164"/>
    </source>
</evidence>
<dbReference type="GO" id="GO:0005737">
    <property type="term" value="C:cytoplasm"/>
    <property type="evidence" value="ECO:0007669"/>
    <property type="project" value="TreeGrafter"/>
</dbReference>
<keyword evidence="2" id="KW-0808">Transferase</keyword>
<feature type="non-terminal residue" evidence="6">
    <location>
        <position position="150"/>
    </location>
</feature>
<evidence type="ECO:0000313" key="6">
    <source>
        <dbReference type="EMBL" id="MBN3320287.1"/>
    </source>
</evidence>
<dbReference type="InterPro" id="IPR051496">
    <property type="entry name" value="H-rev107_PLA/AT"/>
</dbReference>
<evidence type="ECO:0000256" key="3">
    <source>
        <dbReference type="ARBA" id="ARBA00022801"/>
    </source>
</evidence>
<protein>
    <submittedName>
        <fullName evidence="6">PA216 protein</fullName>
    </submittedName>
</protein>
<evidence type="ECO:0000256" key="1">
    <source>
        <dbReference type="ARBA" id="ARBA00007824"/>
    </source>
</evidence>
<evidence type="ECO:0000259" key="5">
    <source>
        <dbReference type="PROSITE" id="PS51934"/>
    </source>
</evidence>
<dbReference type="EMBL" id="JAAWVO010051054">
    <property type="protein sequence ID" value="MBN3320287.1"/>
    <property type="molecule type" value="Genomic_DNA"/>
</dbReference>
<dbReference type="GO" id="GO:0004623">
    <property type="term" value="F:phospholipase A2 activity"/>
    <property type="evidence" value="ECO:0007669"/>
    <property type="project" value="TreeGrafter"/>
</dbReference>
<keyword evidence="4" id="KW-0443">Lipid metabolism</keyword>
<reference evidence="6" key="1">
    <citation type="journal article" date="2021" name="Cell">
        <title>Tracing the genetic footprints of vertebrate landing in non-teleost ray-finned fishes.</title>
        <authorList>
            <person name="Bi X."/>
            <person name="Wang K."/>
            <person name="Yang L."/>
            <person name="Pan H."/>
            <person name="Jiang H."/>
            <person name="Wei Q."/>
            <person name="Fang M."/>
            <person name="Yu H."/>
            <person name="Zhu C."/>
            <person name="Cai Y."/>
            <person name="He Y."/>
            <person name="Gan X."/>
            <person name="Zeng H."/>
            <person name="Yu D."/>
            <person name="Zhu Y."/>
            <person name="Jiang H."/>
            <person name="Qiu Q."/>
            <person name="Yang H."/>
            <person name="Zhang Y.E."/>
            <person name="Wang W."/>
            <person name="Zhu M."/>
            <person name="He S."/>
            <person name="Zhang G."/>
        </authorList>
    </citation>
    <scope>NUCLEOTIDE SEQUENCE</scope>
    <source>
        <strain evidence="6">Allg_001</strain>
    </source>
</reference>
<keyword evidence="3" id="KW-0378">Hydrolase</keyword>
<gene>
    <name evidence="6" type="primary">Pla2g16</name>
    <name evidence="6" type="ORF">GTO95_0016814</name>
</gene>
<dbReference type="PANTHER" id="PTHR13943">
    <property type="entry name" value="HRAS-LIKE SUPPRESSOR - RELATED"/>
    <property type="match status" value="1"/>
</dbReference>
<feature type="domain" description="LRAT" evidence="5">
    <location>
        <begin position="13"/>
        <end position="125"/>
    </location>
</feature>
<comment type="caution">
    <text evidence="6">The sequence shown here is derived from an EMBL/GenBank/DDBJ whole genome shotgun (WGS) entry which is preliminary data.</text>
</comment>
<feature type="non-terminal residue" evidence="6">
    <location>
        <position position="1"/>
    </location>
</feature>
<dbReference type="PROSITE" id="PS51934">
    <property type="entry name" value="LRAT"/>
    <property type="match status" value="1"/>
</dbReference>
<keyword evidence="7" id="KW-1185">Reference proteome</keyword>
<dbReference type="PANTHER" id="PTHR13943:SF31">
    <property type="entry name" value="PHOSPHOLIPASE A AND ACYLTRANSFERASE 3"/>
    <property type="match status" value="1"/>
</dbReference>
<dbReference type="Pfam" id="PF04970">
    <property type="entry name" value="LRAT"/>
    <property type="match status" value="1"/>
</dbReference>
<dbReference type="GO" id="GO:0070292">
    <property type="term" value="P:N-acylphosphatidylethanolamine metabolic process"/>
    <property type="evidence" value="ECO:0007669"/>
    <property type="project" value="TreeGrafter"/>
</dbReference>
<name>A0A8J7TDZ5_ATRSP</name>
<dbReference type="InterPro" id="IPR007053">
    <property type="entry name" value="LRAT_dom"/>
</dbReference>
<evidence type="ECO:0000256" key="4">
    <source>
        <dbReference type="ARBA" id="ARBA00023098"/>
    </source>
</evidence>
<evidence type="ECO:0000256" key="2">
    <source>
        <dbReference type="ARBA" id="ARBA00022679"/>
    </source>
</evidence>
<proteinExistence type="inferred from homology"/>
<dbReference type="GO" id="GO:0016410">
    <property type="term" value="F:N-acyltransferase activity"/>
    <property type="evidence" value="ECO:0007669"/>
    <property type="project" value="TreeGrafter"/>
</dbReference>
<dbReference type="Gene3D" id="3.90.1720.10">
    <property type="entry name" value="endopeptidase domain like (from Nostoc punctiforme)"/>
    <property type="match status" value="1"/>
</dbReference>
<sequence length="150" mass="16988">MSGKGKKPEVGDIISFNRGLYSHWGIYFGNENGKDYIVHLCGGQSNSKPASIQSTVKKDELNAVAGKSSYEVFNYLDKSHTPKKPEKIKADLNDSIGKKMEYNPFKYNCQSYASQMRYDVMKTPEGEKAEKFCTDTLQYMTAEMDHFSPK</sequence>
<comment type="similarity">
    <text evidence="1">Belongs to the H-rev107 family.</text>
</comment>
<dbReference type="GO" id="GO:0008970">
    <property type="term" value="F:phospholipase A1 activity"/>
    <property type="evidence" value="ECO:0007669"/>
    <property type="project" value="TreeGrafter"/>
</dbReference>
<accession>A0A8J7TDZ5</accession>